<gene>
    <name evidence="1" type="ORF">LCPAC401_02360</name>
</gene>
<sequence length="242" mass="28354">MASVSEILTKVRLNLQDLNNVSLAQLETVFLDLTVKEISLLCAVNKRFNTVCENESFWKNKVLNDYGIHKKHGNTWRQTSINMSKVNMINLDTKWIDRRTYREIFDDALQQGSTEFIINLQRRYLLPYANNFADRAYNLLYQYENDDTQLQGFANEVLGRDYTENELNDIFYIKNREIRVIHTSVLTYRGGGNLYLPGDTDTSQNIGTTLQSYEFLREMIDPMIYVMQFSSFSHDKLNTVSY</sequence>
<evidence type="ECO:0000313" key="1">
    <source>
        <dbReference type="EMBL" id="QBK92598.1"/>
    </source>
</evidence>
<protein>
    <submittedName>
        <fullName evidence="1">F-box family protein</fullName>
    </submittedName>
</protein>
<dbReference type="InterPro" id="IPR036047">
    <property type="entry name" value="F-box-like_dom_sf"/>
</dbReference>
<proteinExistence type="predicted"/>
<name>A0A481Z9M9_9VIRU</name>
<accession>A0A481Z9M9</accession>
<dbReference type="SUPFAM" id="SSF81383">
    <property type="entry name" value="F-box domain"/>
    <property type="match status" value="1"/>
</dbReference>
<organism evidence="1">
    <name type="scientific">Pithovirus LCPAC401</name>
    <dbReference type="NCBI Taxonomy" id="2506595"/>
    <lineage>
        <taxon>Viruses</taxon>
        <taxon>Pithoviruses</taxon>
    </lineage>
</organism>
<reference evidence="1" key="1">
    <citation type="journal article" date="2019" name="MBio">
        <title>Virus Genomes from Deep Sea Sediments Expand the Ocean Megavirome and Support Independent Origins of Viral Gigantism.</title>
        <authorList>
            <person name="Backstrom D."/>
            <person name="Yutin N."/>
            <person name="Jorgensen S.L."/>
            <person name="Dharamshi J."/>
            <person name="Homa F."/>
            <person name="Zaremba-Niedwiedzka K."/>
            <person name="Spang A."/>
            <person name="Wolf Y.I."/>
            <person name="Koonin E.V."/>
            <person name="Ettema T.J."/>
        </authorList>
    </citation>
    <scope>NUCLEOTIDE SEQUENCE</scope>
</reference>
<dbReference type="EMBL" id="MK500579">
    <property type="protein sequence ID" value="QBK92598.1"/>
    <property type="molecule type" value="Genomic_DNA"/>
</dbReference>